<evidence type="ECO:0000313" key="3">
    <source>
        <dbReference type="Proteomes" id="UP001152320"/>
    </source>
</evidence>
<keyword evidence="1" id="KW-0472">Membrane</keyword>
<feature type="transmembrane region" description="Helical" evidence="1">
    <location>
        <begin position="343"/>
        <end position="364"/>
    </location>
</feature>
<dbReference type="PANTHER" id="PTHR11360">
    <property type="entry name" value="MONOCARBOXYLATE TRANSPORTER"/>
    <property type="match status" value="1"/>
</dbReference>
<dbReference type="InterPro" id="IPR011701">
    <property type="entry name" value="MFS"/>
</dbReference>
<gene>
    <name evidence="2" type="ORF">HOLleu_29503</name>
</gene>
<proteinExistence type="predicted"/>
<dbReference type="PANTHER" id="PTHR11360:SF303">
    <property type="entry name" value="MAJOR FACILITATOR SUPERFAMILY (MFS) PROFILE DOMAIN-CONTAINING PROTEIN"/>
    <property type="match status" value="1"/>
</dbReference>
<dbReference type="InterPro" id="IPR036259">
    <property type="entry name" value="MFS_trans_sf"/>
</dbReference>
<dbReference type="Proteomes" id="UP001152320">
    <property type="component" value="Chromosome 14"/>
</dbReference>
<dbReference type="SUPFAM" id="SSF103473">
    <property type="entry name" value="MFS general substrate transporter"/>
    <property type="match status" value="1"/>
</dbReference>
<dbReference type="AlphaFoldDB" id="A0A9Q1BP10"/>
<protein>
    <submittedName>
        <fullName evidence="2">Monocarboxylate transporter 4</fullName>
    </submittedName>
</protein>
<feature type="transmembrane region" description="Helical" evidence="1">
    <location>
        <begin position="122"/>
        <end position="140"/>
    </location>
</feature>
<evidence type="ECO:0000313" key="2">
    <source>
        <dbReference type="EMBL" id="KAJ8029959.1"/>
    </source>
</evidence>
<dbReference type="OrthoDB" id="5667at2759"/>
<feature type="transmembrane region" description="Helical" evidence="1">
    <location>
        <begin position="152"/>
        <end position="170"/>
    </location>
</feature>
<comment type="caution">
    <text evidence="2">The sequence shown here is derived from an EMBL/GenBank/DDBJ whole genome shotgun (WGS) entry which is preliminary data.</text>
</comment>
<evidence type="ECO:0000256" key="1">
    <source>
        <dbReference type="SAM" id="Phobius"/>
    </source>
</evidence>
<dbReference type="Gene3D" id="1.20.1250.20">
    <property type="entry name" value="MFS general substrate transporter like domains"/>
    <property type="match status" value="1"/>
</dbReference>
<feature type="transmembrane region" description="Helical" evidence="1">
    <location>
        <begin position="217"/>
        <end position="238"/>
    </location>
</feature>
<reference evidence="2" key="1">
    <citation type="submission" date="2021-10" db="EMBL/GenBank/DDBJ databases">
        <title>Tropical sea cucumber genome reveals ecological adaptation and Cuvierian tubules defense mechanism.</title>
        <authorList>
            <person name="Chen T."/>
        </authorList>
    </citation>
    <scope>NUCLEOTIDE SEQUENCE</scope>
    <source>
        <strain evidence="2">Nanhai2018</strain>
        <tissue evidence="2">Muscle</tissue>
    </source>
</reference>
<feature type="transmembrane region" description="Helical" evidence="1">
    <location>
        <begin position="61"/>
        <end position="79"/>
    </location>
</feature>
<feature type="transmembrane region" description="Helical" evidence="1">
    <location>
        <begin position="281"/>
        <end position="298"/>
    </location>
</feature>
<feature type="transmembrane region" description="Helical" evidence="1">
    <location>
        <begin position="304"/>
        <end position="331"/>
    </location>
</feature>
<feature type="transmembrane region" description="Helical" evidence="1">
    <location>
        <begin position="376"/>
        <end position="397"/>
    </location>
</feature>
<dbReference type="Pfam" id="PF07690">
    <property type="entry name" value="MFS_1"/>
    <property type="match status" value="1"/>
</dbReference>
<feature type="transmembrane region" description="Helical" evidence="1">
    <location>
        <begin position="34"/>
        <end position="54"/>
    </location>
</feature>
<name>A0A9Q1BP10_HOLLE</name>
<accession>A0A9Q1BP10</accession>
<feature type="transmembrane region" description="Helical" evidence="1">
    <location>
        <begin position="250"/>
        <end position="274"/>
    </location>
</feature>
<keyword evidence="3" id="KW-1185">Reference proteome</keyword>
<dbReference type="InterPro" id="IPR050327">
    <property type="entry name" value="Proton-linked_MCT"/>
</dbReference>
<dbReference type="GO" id="GO:0008028">
    <property type="term" value="F:monocarboxylic acid transmembrane transporter activity"/>
    <property type="evidence" value="ECO:0007669"/>
    <property type="project" value="TreeGrafter"/>
</dbReference>
<keyword evidence="1" id="KW-0812">Transmembrane</keyword>
<feature type="transmembrane region" description="Helical" evidence="1">
    <location>
        <begin position="85"/>
        <end position="110"/>
    </location>
</feature>
<organism evidence="2 3">
    <name type="scientific">Holothuria leucospilota</name>
    <name type="common">Black long sea cucumber</name>
    <name type="synonym">Mertensiothuria leucospilota</name>
    <dbReference type="NCBI Taxonomy" id="206669"/>
    <lineage>
        <taxon>Eukaryota</taxon>
        <taxon>Metazoa</taxon>
        <taxon>Echinodermata</taxon>
        <taxon>Eleutherozoa</taxon>
        <taxon>Echinozoa</taxon>
        <taxon>Holothuroidea</taxon>
        <taxon>Aspidochirotacea</taxon>
        <taxon>Aspidochirotida</taxon>
        <taxon>Holothuriidae</taxon>
        <taxon>Holothuria</taxon>
    </lineage>
</organism>
<keyword evidence="1" id="KW-1133">Transmembrane helix</keyword>
<dbReference type="EMBL" id="JAIZAY010000014">
    <property type="protein sequence ID" value="KAJ8029959.1"/>
    <property type="molecule type" value="Genomic_DNA"/>
</dbReference>
<sequence length="407" mass="45594">MSLVFFDGDVKAFGVILEPVVKQGNLPYRKVGWIFTWQFMVCYTTTPLVSFLISKRLEYRFWMILAGFFVGLGYIGLAICLRATIWSMLFVTSLSGIGHSFIDLITLVCLKEQFNDSFAKAYALSNLGSNLGIAVLPLILGHFQQEYGTQEAIFLFGTFLWNNIIIGFLIKSKNIRSKVEVQKIVIISIDRDRNPTQQRTSKLLTLFEVFHCHKRFIFIYLITILEIVNFVGWAMLMVPYAESVGIASHIAVFLSTICGASGFVGKLLAAIFVYFDHMHPFTVTVIPSIGVAFAYWITFTWNNFAGFALASFLSGFLISFQAAMNVCLVNFEICHAHFKSGMTWLHSSEAVSFVLGGVLPGYVRDVMGDFRHVFELLLLICVLKGAIGIAMCCCTPTDEDKGKCSRT</sequence>